<feature type="binding site" evidence="4">
    <location>
        <position position="24"/>
    </location>
    <ligand>
        <name>Zn(2+)</name>
        <dbReference type="ChEBI" id="CHEBI:29105"/>
        <label>1</label>
    </ligand>
</feature>
<dbReference type="PANTHER" id="PTHR10819">
    <property type="entry name" value="PHOSPHOTRIESTERASE-RELATED"/>
    <property type="match status" value="1"/>
</dbReference>
<evidence type="ECO:0000256" key="2">
    <source>
        <dbReference type="ARBA" id="ARBA00022801"/>
    </source>
</evidence>
<gene>
    <name evidence="6" type="ORF">GBAR_LOCUS20099</name>
</gene>
<reference evidence="6" key="1">
    <citation type="submission" date="2023-03" db="EMBL/GenBank/DDBJ databases">
        <authorList>
            <person name="Steffen K."/>
            <person name="Cardenas P."/>
        </authorList>
    </citation>
    <scope>NUCLEOTIDE SEQUENCE</scope>
</reference>
<feature type="binding site" evidence="4">
    <location>
        <position position="257"/>
    </location>
    <ligand>
        <name>Zn(2+)</name>
        <dbReference type="ChEBI" id="CHEBI:29105"/>
        <label>1</label>
    </ligand>
</feature>
<evidence type="ECO:0000256" key="1">
    <source>
        <dbReference type="ARBA" id="ARBA00022723"/>
    </source>
</evidence>
<comment type="caution">
    <text evidence="6">The sequence shown here is derived from an EMBL/GenBank/DDBJ whole genome shotgun (WGS) entry which is preliminary data.</text>
</comment>
<dbReference type="GO" id="GO:0008270">
    <property type="term" value="F:zinc ion binding"/>
    <property type="evidence" value="ECO:0007669"/>
    <property type="project" value="InterPro"/>
</dbReference>
<dbReference type="InterPro" id="IPR017947">
    <property type="entry name" value="AryldialkylPase_Zn-BS"/>
</dbReference>
<feature type="modified residue" description="N6-carboxylysine" evidence="3 5">
    <location>
        <position position="136"/>
    </location>
</feature>
<feature type="binding site" evidence="4">
    <location>
        <position position="198"/>
    </location>
    <ligand>
        <name>Zn(2+)</name>
        <dbReference type="ChEBI" id="CHEBI:29105"/>
        <label>2</label>
    </ligand>
</feature>
<feature type="binding site" description="via carbamate group" evidence="4">
    <location>
        <position position="136"/>
    </location>
    <ligand>
        <name>Zn(2+)</name>
        <dbReference type="ChEBI" id="CHEBI:29105"/>
        <label>2</label>
    </ligand>
</feature>
<keyword evidence="7" id="KW-1185">Reference proteome</keyword>
<organism evidence="6 7">
    <name type="scientific">Geodia barretti</name>
    <name type="common">Barrett's horny sponge</name>
    <dbReference type="NCBI Taxonomy" id="519541"/>
    <lineage>
        <taxon>Eukaryota</taxon>
        <taxon>Metazoa</taxon>
        <taxon>Porifera</taxon>
        <taxon>Demospongiae</taxon>
        <taxon>Heteroscleromorpha</taxon>
        <taxon>Tetractinellida</taxon>
        <taxon>Astrophorina</taxon>
        <taxon>Geodiidae</taxon>
        <taxon>Geodia</taxon>
    </lineage>
</organism>
<dbReference type="InterPro" id="IPR032466">
    <property type="entry name" value="Metal_Hydrolase"/>
</dbReference>
<dbReference type="Gene3D" id="3.20.20.140">
    <property type="entry name" value="Metal-dependent hydrolases"/>
    <property type="match status" value="1"/>
</dbReference>
<feature type="binding site" evidence="4">
    <location>
        <position position="169"/>
    </location>
    <ligand>
        <name>Zn(2+)</name>
        <dbReference type="ChEBI" id="CHEBI:29105"/>
        <label>2</label>
    </ligand>
</feature>
<name>A0AA35X0W6_GEOBA</name>
<proteinExistence type="inferred from homology"/>
<dbReference type="Pfam" id="PF02126">
    <property type="entry name" value="PTE"/>
    <property type="match status" value="1"/>
</dbReference>
<evidence type="ECO:0000256" key="3">
    <source>
        <dbReference type="PIRSR" id="PIRSR601559-50"/>
    </source>
</evidence>
<dbReference type="GO" id="GO:0016788">
    <property type="term" value="F:hydrolase activity, acting on ester bonds"/>
    <property type="evidence" value="ECO:0007669"/>
    <property type="project" value="InterPro"/>
</dbReference>
<sequence length="316" mass="34632">MPTVNSVLGPVDVNDLGFTLMHEHVLNSSAGIPQTFPELVDRDQAIARGIAALKDAAAEGVRTYVDVTTMDLGRDIGVIRTVAEQVDVHIIAATGIWVDIPRSIARGVSPDQLAKAFIRDIEVGLDGTDIKPGVIKVATTEEGVTPANEVVLRAAARASNHTGVPITTHTAAPERVGNGQVQIFLEEGVDLNRVYIGHSNDTEDLDYLSGLIRQGCYLGMDRYPGGRVQGPKWEERTRVVKELLDMGLVDRVTLSHDYPLSFLLTPEMNEERNTYNPDEVCFINRVVLPRLRELGVSDEAIHTMMVDNPRRFFGGD</sequence>
<dbReference type="PROSITE" id="PS01322">
    <property type="entry name" value="PHOSPHOTRIESTERASE_1"/>
    <property type="match status" value="1"/>
</dbReference>
<evidence type="ECO:0000313" key="7">
    <source>
        <dbReference type="Proteomes" id="UP001174909"/>
    </source>
</evidence>
<evidence type="ECO:0000313" key="6">
    <source>
        <dbReference type="EMBL" id="CAI8035831.1"/>
    </source>
</evidence>
<dbReference type="SUPFAM" id="SSF51556">
    <property type="entry name" value="Metallo-dependent hydrolases"/>
    <property type="match status" value="1"/>
</dbReference>
<evidence type="ECO:0000256" key="5">
    <source>
        <dbReference type="PROSITE-ProRule" id="PRU00679"/>
    </source>
</evidence>
<evidence type="ECO:0000256" key="4">
    <source>
        <dbReference type="PIRSR" id="PIRSR601559-51"/>
    </source>
</evidence>
<keyword evidence="1 4" id="KW-0479">Metal-binding</keyword>
<comment type="similarity">
    <text evidence="5">Belongs to the metallo-dependent hydrolases superfamily. Phosphotriesterase family.</text>
</comment>
<dbReference type="AlphaFoldDB" id="A0AA35X0W6"/>
<dbReference type="InterPro" id="IPR001559">
    <property type="entry name" value="Phosphotriesterase"/>
</dbReference>
<dbReference type="Proteomes" id="UP001174909">
    <property type="component" value="Unassembled WGS sequence"/>
</dbReference>
<feature type="binding site" description="via carbamate group" evidence="4">
    <location>
        <position position="136"/>
    </location>
    <ligand>
        <name>Zn(2+)</name>
        <dbReference type="ChEBI" id="CHEBI:29105"/>
        <label>1</label>
    </ligand>
</feature>
<dbReference type="PROSITE" id="PS51347">
    <property type="entry name" value="PHOSPHOTRIESTERASE_2"/>
    <property type="match status" value="1"/>
</dbReference>
<accession>A0AA35X0W6</accession>
<dbReference type="PANTHER" id="PTHR10819:SF3">
    <property type="entry name" value="PHOSPHOTRIESTERASE-RELATED PROTEIN"/>
    <property type="match status" value="1"/>
</dbReference>
<comment type="cofactor">
    <cofactor evidence="4">
        <name>a divalent metal cation</name>
        <dbReference type="ChEBI" id="CHEBI:60240"/>
    </cofactor>
    <text evidence="4">Binds 2 divalent metal cations per subunit.</text>
</comment>
<protein>
    <submittedName>
        <fullName evidence="6">Parathion hydrolase</fullName>
    </submittedName>
</protein>
<dbReference type="EMBL" id="CASHTH010002827">
    <property type="protein sequence ID" value="CAI8035831.1"/>
    <property type="molecule type" value="Genomic_DNA"/>
</dbReference>
<keyword evidence="2 6" id="KW-0378">Hydrolase</keyword>
<feature type="binding site" evidence="4">
    <location>
        <position position="22"/>
    </location>
    <ligand>
        <name>Zn(2+)</name>
        <dbReference type="ChEBI" id="CHEBI:29105"/>
        <label>1</label>
    </ligand>
</feature>